<dbReference type="PANTHER" id="PTHR39087">
    <property type="entry name" value="UPF0104 MEMBRANE PROTEIN MJ1595"/>
    <property type="match status" value="1"/>
</dbReference>
<dbReference type="NCBIfam" id="TIGR00374">
    <property type="entry name" value="flippase-like domain"/>
    <property type="match status" value="1"/>
</dbReference>
<evidence type="ECO:0000256" key="2">
    <source>
        <dbReference type="ARBA" id="ARBA00011061"/>
    </source>
</evidence>
<feature type="transmembrane region" description="Helical" evidence="7">
    <location>
        <begin position="153"/>
        <end position="176"/>
    </location>
</feature>
<feature type="transmembrane region" description="Helical" evidence="7">
    <location>
        <begin position="263"/>
        <end position="281"/>
    </location>
</feature>
<dbReference type="InterPro" id="IPR010916">
    <property type="entry name" value="TonB_box_CS"/>
</dbReference>
<evidence type="ECO:0000256" key="4">
    <source>
        <dbReference type="ARBA" id="ARBA00022692"/>
    </source>
</evidence>
<dbReference type="PANTHER" id="PTHR39087:SF2">
    <property type="entry name" value="UPF0104 MEMBRANE PROTEIN MJ1595"/>
    <property type="match status" value="1"/>
</dbReference>
<dbReference type="PATRIC" id="fig|1227456.3.peg.2774"/>
<keyword evidence="6 7" id="KW-0472">Membrane</keyword>
<feature type="transmembrane region" description="Helical" evidence="7">
    <location>
        <begin position="7"/>
        <end position="27"/>
    </location>
</feature>
<feature type="transmembrane region" description="Helical" evidence="7">
    <location>
        <begin position="39"/>
        <end position="61"/>
    </location>
</feature>
<proteinExistence type="inferred from homology"/>
<keyword evidence="9" id="KW-1185">Reference proteome</keyword>
<evidence type="ECO:0000256" key="6">
    <source>
        <dbReference type="ARBA" id="ARBA00023136"/>
    </source>
</evidence>
<keyword evidence="4 7" id="KW-0812">Transmembrane</keyword>
<protein>
    <submittedName>
        <fullName evidence="8">Uncharacterized protein</fullName>
    </submittedName>
</protein>
<dbReference type="GO" id="GO:0005886">
    <property type="term" value="C:plasma membrane"/>
    <property type="evidence" value="ECO:0007669"/>
    <property type="project" value="UniProtKB-SubCell"/>
</dbReference>
<dbReference type="PROSITE" id="PS00430">
    <property type="entry name" value="TONB_DEPENDENT_REC_1"/>
    <property type="match status" value="1"/>
</dbReference>
<evidence type="ECO:0000256" key="5">
    <source>
        <dbReference type="ARBA" id="ARBA00022989"/>
    </source>
</evidence>
<comment type="caution">
    <text evidence="8">The sequence shown here is derived from an EMBL/GenBank/DDBJ whole genome shotgun (WGS) entry which is preliminary data.</text>
</comment>
<dbReference type="RefSeq" id="WP_005044267.1">
    <property type="nucleotide sequence ID" value="NZ_AOME01000070.1"/>
</dbReference>
<dbReference type="EMBL" id="AOME01000070">
    <property type="protein sequence ID" value="EMA50737.1"/>
    <property type="molecule type" value="Genomic_DNA"/>
</dbReference>
<organism evidence="8 9">
    <name type="scientific">Halococcus salifodinae DSM 8989</name>
    <dbReference type="NCBI Taxonomy" id="1227456"/>
    <lineage>
        <taxon>Archaea</taxon>
        <taxon>Methanobacteriati</taxon>
        <taxon>Methanobacteriota</taxon>
        <taxon>Stenosarchaea group</taxon>
        <taxon>Halobacteria</taxon>
        <taxon>Halobacteriales</taxon>
        <taxon>Halococcaceae</taxon>
        <taxon>Halococcus</taxon>
    </lineage>
</organism>
<dbReference type="OrthoDB" id="15513at2157"/>
<evidence type="ECO:0000256" key="7">
    <source>
        <dbReference type="SAM" id="Phobius"/>
    </source>
</evidence>
<name>M0MYD4_9EURY</name>
<sequence>MRRGKLSSVLVGFAAAGVVFVALFWFVGVEDVLAALARASLPLVGVVAATIVAWLLAWGLALRCILAALGVDLSSFDSVLVTAAAAFINHVVPFGQASSEPVTAWLLTDISDTEFETALASIASLDALNFVPSLSFAVVGVGYYATAVALSDGLAVLVASVIVAAVGLPLLAALAWRRRVALQRRLVSGLTPVIRRISGVLPGDPLEPDEIATRIGNFVEAVERVAGDRRRVAAALAFSATGWACQALGLWVALLAVGASVPIYIPFFVVPIGTTASIVPTPGGLGGIETVNITLLVLVTSVSPTIATAAVTIHSVGGFFLTNSLGAAAAATIKIRGASIVGRPA</sequence>
<evidence type="ECO:0000313" key="9">
    <source>
        <dbReference type="Proteomes" id="UP000011625"/>
    </source>
</evidence>
<accession>M0MYD4</accession>
<evidence type="ECO:0000313" key="8">
    <source>
        <dbReference type="EMBL" id="EMA50737.1"/>
    </source>
</evidence>
<dbReference type="AlphaFoldDB" id="M0MYD4"/>
<evidence type="ECO:0000256" key="3">
    <source>
        <dbReference type="ARBA" id="ARBA00022475"/>
    </source>
</evidence>
<dbReference type="STRING" id="1227456.C450_13712"/>
<dbReference type="Pfam" id="PF03706">
    <property type="entry name" value="LPG_synthase_TM"/>
    <property type="match status" value="1"/>
</dbReference>
<dbReference type="InterPro" id="IPR022791">
    <property type="entry name" value="L-PG_synthase/AglD"/>
</dbReference>
<feature type="transmembrane region" description="Helical" evidence="7">
    <location>
        <begin position="293"/>
        <end position="316"/>
    </location>
</feature>
<dbReference type="Proteomes" id="UP000011625">
    <property type="component" value="Unassembled WGS sequence"/>
</dbReference>
<reference evidence="8 9" key="1">
    <citation type="journal article" date="2014" name="PLoS Genet.">
        <title>Phylogenetically driven sequencing of extremely halophilic archaea reveals strategies for static and dynamic osmo-response.</title>
        <authorList>
            <person name="Becker E.A."/>
            <person name="Seitzer P.M."/>
            <person name="Tritt A."/>
            <person name="Larsen D."/>
            <person name="Krusor M."/>
            <person name="Yao A.I."/>
            <person name="Wu D."/>
            <person name="Madern D."/>
            <person name="Eisen J.A."/>
            <person name="Darling A.E."/>
            <person name="Facciotti M.T."/>
        </authorList>
    </citation>
    <scope>NUCLEOTIDE SEQUENCE [LARGE SCALE GENOMIC DNA]</scope>
    <source>
        <strain evidence="8 9">DSM 8989</strain>
    </source>
</reference>
<keyword evidence="5 7" id="KW-1133">Transmembrane helix</keyword>
<keyword evidence="3" id="KW-1003">Cell membrane</keyword>
<gene>
    <name evidence="8" type="ORF">C450_13712</name>
</gene>
<feature type="transmembrane region" description="Helical" evidence="7">
    <location>
        <begin position="232"/>
        <end position="257"/>
    </location>
</feature>
<evidence type="ECO:0000256" key="1">
    <source>
        <dbReference type="ARBA" id="ARBA00004651"/>
    </source>
</evidence>
<comment type="similarity">
    <text evidence="2">Belongs to the UPF0104 family.</text>
</comment>
<feature type="transmembrane region" description="Helical" evidence="7">
    <location>
        <begin position="127"/>
        <end position="147"/>
    </location>
</feature>
<comment type="subcellular location">
    <subcellularLocation>
        <location evidence="1">Cell membrane</location>
        <topology evidence="1">Multi-pass membrane protein</topology>
    </subcellularLocation>
</comment>